<feature type="region of interest" description="Disordered" evidence="1">
    <location>
        <begin position="563"/>
        <end position="583"/>
    </location>
</feature>
<name>A0A9Q9CB76_ENCHE</name>
<dbReference type="AlphaFoldDB" id="A0A9Q9CB76"/>
<dbReference type="Proteomes" id="UP001059546">
    <property type="component" value="Chromosome III"/>
</dbReference>
<protein>
    <submittedName>
        <fullName evidence="2">Uncharacterized protein</fullName>
    </submittedName>
</protein>
<dbReference type="EMBL" id="CP075149">
    <property type="protein sequence ID" value="UTX42769.1"/>
    <property type="molecule type" value="Genomic_DNA"/>
</dbReference>
<feature type="compositionally biased region" description="Basic and acidic residues" evidence="1">
    <location>
        <begin position="567"/>
        <end position="583"/>
    </location>
</feature>
<proteinExistence type="predicted"/>
<accession>A0A9Q9CB76</accession>
<sequence length="1108" mass="128623">MSVDLDRLNELCKVRFEKEYKTYREYFGSISHFSRDELLEQMFSKYTKGVLSEEEVLACMRTISLGSLKHLVKLYEYEGRFCKEKAVLALRRRYMEESEYDKDEVFQCIRKLSHWLDFGLVKEVCNDECLGLIVGEYARKHELDESFLDEIVDFLPSVFFGYTQLNTLLLDSFEASFDRVIERSMEILHVINYSERRAVETIARSRLKKDIFEYLVSNGLVEEDALVAMMDVVGCIDAEVFLSDGVVGKLCLESIIKYLDSIEVEKVVEIGILGCKCKKLYGALPPVLEKRAEEFMKEARIVDVLLVMVYYDSRIRFGRTLLALRPSLEKEFLICREEEKRRIAVDVDKSTGEIREVGAEATESVPSHFGGGNEFRFVKKGKAGERDVVEYLREICVDSGDFIKDIRRKLGFSCFLDSPTKPTFDQLVVLPKYYFVESLRRYRNEFLDLLYQFDEIVIPGSRRRDLIARSIVSSGYKELFVRYLIKRNRYFKIEVNLDAWFEKMTSEYKIKYLLDHPTAIIGREEKTIESLKDSVRMLYPIIEKLEGKEISQEVIDKIRSHASMTGDPRKQGSEHRPYGENKDCGIKRQEANESIRIDVTKGLREWKSLEKKIKIEGCPSGDNVYDDLYPIEKIDYVPFKKRVGFICNEINKRISSGNGLHRAGLVTSVLVRDGEMAKRVLSTLQGVNRFGKDLVNFVEFFVFFLSYCKMEVSMEMATLRTLRRYISEEGSDTVLYFVFMKARLEEIEALFSEFRDKSFDVIYKAMVDRIRGVREGTTLGEKHGCVTIEASIPQPVIKRKKGSGTRVEIVEVWDGRDQEERIRGTVMGFLSSEDESMHYLGLGCLNMLGIEVSVERFLDSRSDRVVEAALNIVTKRPVTPSINAKLMEIMYRRGRLDNLGKMCLRAVDIDILEREDVDRIYEMFFIDPGNYLEVLPRILERGYELTEEIIMELIGLLGQSQCDDIVENAMGVLKSIEYTEEMVFKSILSLESAKFAPKTFLIEKVCTSRCSLGTRGFLKLCVCVSNEENYSVLRGLLEILRRKGINSNIVEKWKESKSLDRLMARIYPLCMKDKLYYKRILDEVRKDIDEWGFINEFYRNEFKEAQLI</sequence>
<evidence type="ECO:0000313" key="2">
    <source>
        <dbReference type="EMBL" id="UTX42769.1"/>
    </source>
</evidence>
<reference evidence="2" key="1">
    <citation type="submission" date="2021-05" db="EMBL/GenBank/DDBJ databases">
        <title>Encephalitozoon hellem ATCC 50604 Complete Genome.</title>
        <authorList>
            <person name="Mascarenhas dos Santos A.C."/>
            <person name="Julian A.T."/>
            <person name="Pombert J.-F."/>
        </authorList>
    </citation>
    <scope>NUCLEOTIDE SEQUENCE</scope>
    <source>
        <strain evidence="2">ATCC 50604</strain>
    </source>
</reference>
<evidence type="ECO:0000256" key="1">
    <source>
        <dbReference type="SAM" id="MobiDB-lite"/>
    </source>
</evidence>
<organism evidence="2 3">
    <name type="scientific">Encephalitozoon hellem</name>
    <name type="common">Microsporidian parasite</name>
    <dbReference type="NCBI Taxonomy" id="27973"/>
    <lineage>
        <taxon>Eukaryota</taxon>
        <taxon>Fungi</taxon>
        <taxon>Fungi incertae sedis</taxon>
        <taxon>Microsporidia</taxon>
        <taxon>Unikaryonidae</taxon>
        <taxon>Encephalitozoon</taxon>
    </lineage>
</organism>
<evidence type="ECO:0000313" key="3">
    <source>
        <dbReference type="Proteomes" id="UP001059546"/>
    </source>
</evidence>
<gene>
    <name evidence="2" type="ORF">GPU96_03g04910</name>
</gene>